<dbReference type="PANTHER" id="PTHR10954:SF18">
    <property type="entry name" value="RIBONUCLEASE HII"/>
    <property type="match status" value="1"/>
</dbReference>
<keyword evidence="10 14" id="KW-0479">Metal-binding</keyword>
<organism evidence="18 19">
    <name type="scientific">Solibaculum intestinale</name>
    <dbReference type="NCBI Taxonomy" id="3133165"/>
    <lineage>
        <taxon>Bacteria</taxon>
        <taxon>Bacillati</taxon>
        <taxon>Bacillota</taxon>
        <taxon>Clostridia</taxon>
        <taxon>Eubacteriales</taxon>
        <taxon>Oscillospiraceae</taxon>
        <taxon>Solibaculum</taxon>
    </lineage>
</organism>
<protein>
    <recommendedName>
        <fullName evidence="7 14">Ribonuclease HII</fullName>
        <shortName evidence="14">RNase HII</shortName>
        <ecNumber evidence="6 14">3.1.26.4</ecNumber>
    </recommendedName>
</protein>
<evidence type="ECO:0000256" key="11">
    <source>
        <dbReference type="ARBA" id="ARBA00022759"/>
    </source>
</evidence>
<comment type="caution">
    <text evidence="18">The sequence shown here is derived from an EMBL/GenBank/DDBJ whole genome shotgun (WGS) entry which is preliminary data.</text>
</comment>
<evidence type="ECO:0000256" key="10">
    <source>
        <dbReference type="ARBA" id="ARBA00022723"/>
    </source>
</evidence>
<dbReference type="InterPro" id="IPR012337">
    <property type="entry name" value="RNaseH-like_sf"/>
</dbReference>
<evidence type="ECO:0000256" key="12">
    <source>
        <dbReference type="ARBA" id="ARBA00022801"/>
    </source>
</evidence>
<gene>
    <name evidence="14" type="primary">rnhB</name>
    <name evidence="18" type="ORF">WMO26_00230</name>
</gene>
<comment type="cofactor">
    <cofactor evidence="2">
        <name>Mg(2+)</name>
        <dbReference type="ChEBI" id="CHEBI:18420"/>
    </cofactor>
</comment>
<keyword evidence="19" id="KW-1185">Reference proteome</keyword>
<accession>A0ABV1DW42</accession>
<comment type="function">
    <text evidence="3 14 16">Endonuclease that specifically degrades the RNA of RNA-DNA hybrids.</text>
</comment>
<feature type="binding site" evidence="14 15">
    <location>
        <position position="29"/>
    </location>
    <ligand>
        <name>a divalent metal cation</name>
        <dbReference type="ChEBI" id="CHEBI:60240"/>
    </ligand>
</feature>
<dbReference type="CDD" id="cd07182">
    <property type="entry name" value="RNase_HII_bacteria_HII_like"/>
    <property type="match status" value="1"/>
</dbReference>
<evidence type="ECO:0000313" key="18">
    <source>
        <dbReference type="EMBL" id="MEQ2439249.1"/>
    </source>
</evidence>
<dbReference type="NCBIfam" id="NF000594">
    <property type="entry name" value="PRK00015.1-1"/>
    <property type="match status" value="1"/>
</dbReference>
<evidence type="ECO:0000256" key="7">
    <source>
        <dbReference type="ARBA" id="ARBA00019179"/>
    </source>
</evidence>
<dbReference type="InterPro" id="IPR024567">
    <property type="entry name" value="RNase_HII/HIII_dom"/>
</dbReference>
<dbReference type="EC" id="3.1.26.4" evidence="6 14"/>
<dbReference type="HAMAP" id="MF_00052_B">
    <property type="entry name" value="RNase_HII_B"/>
    <property type="match status" value="1"/>
</dbReference>
<dbReference type="InterPro" id="IPR022898">
    <property type="entry name" value="RNase_HII"/>
</dbReference>
<dbReference type="GO" id="GO:0004523">
    <property type="term" value="F:RNA-DNA hybrid ribonuclease activity"/>
    <property type="evidence" value="ECO:0007669"/>
    <property type="project" value="UniProtKB-EC"/>
</dbReference>
<feature type="binding site" evidence="14 15">
    <location>
        <position position="30"/>
    </location>
    <ligand>
        <name>a divalent metal cation</name>
        <dbReference type="ChEBI" id="CHEBI:60240"/>
    </ligand>
</feature>
<evidence type="ECO:0000256" key="14">
    <source>
        <dbReference type="HAMAP-Rule" id="MF_00052"/>
    </source>
</evidence>
<comment type="subcellular location">
    <subcellularLocation>
        <location evidence="4 14">Cytoplasm</location>
    </subcellularLocation>
</comment>
<evidence type="ECO:0000256" key="4">
    <source>
        <dbReference type="ARBA" id="ARBA00004496"/>
    </source>
</evidence>
<evidence type="ECO:0000313" key="19">
    <source>
        <dbReference type="Proteomes" id="UP001489509"/>
    </source>
</evidence>
<evidence type="ECO:0000256" key="13">
    <source>
        <dbReference type="ARBA" id="ARBA00023211"/>
    </source>
</evidence>
<evidence type="ECO:0000259" key="17">
    <source>
        <dbReference type="PROSITE" id="PS51975"/>
    </source>
</evidence>
<dbReference type="PROSITE" id="PS51975">
    <property type="entry name" value="RNASE_H_2"/>
    <property type="match status" value="1"/>
</dbReference>
<evidence type="ECO:0000256" key="9">
    <source>
        <dbReference type="ARBA" id="ARBA00022722"/>
    </source>
</evidence>
<dbReference type="InterPro" id="IPR001352">
    <property type="entry name" value="RNase_HII/HIII"/>
</dbReference>
<dbReference type="PANTHER" id="PTHR10954">
    <property type="entry name" value="RIBONUCLEASE H2 SUBUNIT A"/>
    <property type="match status" value="1"/>
</dbReference>
<dbReference type="InterPro" id="IPR036397">
    <property type="entry name" value="RNaseH_sf"/>
</dbReference>
<evidence type="ECO:0000256" key="5">
    <source>
        <dbReference type="ARBA" id="ARBA00007383"/>
    </source>
</evidence>
<proteinExistence type="inferred from homology"/>
<dbReference type="EMBL" id="JBBMFD010000001">
    <property type="protein sequence ID" value="MEQ2439249.1"/>
    <property type="molecule type" value="Genomic_DNA"/>
</dbReference>
<sequence>MKKATEPIDWLIYERSLREEGYRLIGGVDEAGRGPLAGPVFAACVVFEEGVVIEGVNDSKKLSEKKREQLFDVICEKAKAFGIGSASVQEIDELNILNATFLAMKRAVEQLPEKPDVLLVDGNQAPKGMNLPVRTLEKGDTLSLSIAAASILAKVSRDRLMKALSKDYPLYRFEKHKGYGTALHRERILAYGPSDMHRKTFLTKILAKGTVR</sequence>
<keyword evidence="13 14" id="KW-0464">Manganese</keyword>
<evidence type="ECO:0000256" key="2">
    <source>
        <dbReference type="ARBA" id="ARBA00001946"/>
    </source>
</evidence>
<evidence type="ECO:0000256" key="1">
    <source>
        <dbReference type="ARBA" id="ARBA00000077"/>
    </source>
</evidence>
<comment type="catalytic activity">
    <reaction evidence="1 14 15 16">
        <text>Endonucleolytic cleavage to 5'-phosphomonoester.</text>
        <dbReference type="EC" id="3.1.26.4"/>
    </reaction>
</comment>
<dbReference type="SUPFAM" id="SSF53098">
    <property type="entry name" value="Ribonuclease H-like"/>
    <property type="match status" value="1"/>
</dbReference>
<comment type="cofactor">
    <cofactor evidence="14 15">
        <name>Mn(2+)</name>
        <dbReference type="ChEBI" id="CHEBI:29035"/>
    </cofactor>
    <cofactor evidence="14 15">
        <name>Mg(2+)</name>
        <dbReference type="ChEBI" id="CHEBI:18420"/>
    </cofactor>
    <text evidence="14 15">Manganese or magnesium. Binds 1 divalent metal ion per monomer in the absence of substrate. May bind a second metal ion after substrate binding.</text>
</comment>
<dbReference type="RefSeq" id="WP_349217498.1">
    <property type="nucleotide sequence ID" value="NZ_JBBMFD010000001.1"/>
</dbReference>
<reference evidence="18 19" key="1">
    <citation type="submission" date="2024-03" db="EMBL/GenBank/DDBJ databases">
        <title>Human intestinal bacterial collection.</title>
        <authorList>
            <person name="Pauvert C."/>
            <person name="Hitch T.C.A."/>
            <person name="Clavel T."/>
        </authorList>
    </citation>
    <scope>NUCLEOTIDE SEQUENCE [LARGE SCALE GENOMIC DNA]</scope>
    <source>
        <strain evidence="18 19">CLA-JM-H44</strain>
    </source>
</reference>
<comment type="similarity">
    <text evidence="5 14 16">Belongs to the RNase HII family.</text>
</comment>
<evidence type="ECO:0000256" key="8">
    <source>
        <dbReference type="ARBA" id="ARBA00022490"/>
    </source>
</evidence>
<keyword evidence="8 14" id="KW-0963">Cytoplasm</keyword>
<dbReference type="NCBIfam" id="NF000595">
    <property type="entry name" value="PRK00015.1-3"/>
    <property type="match status" value="1"/>
</dbReference>
<feature type="domain" description="RNase H type-2" evidence="17">
    <location>
        <begin position="23"/>
        <end position="212"/>
    </location>
</feature>
<feature type="binding site" evidence="14 15">
    <location>
        <position position="121"/>
    </location>
    <ligand>
        <name>a divalent metal cation</name>
        <dbReference type="ChEBI" id="CHEBI:60240"/>
    </ligand>
</feature>
<evidence type="ECO:0000256" key="16">
    <source>
        <dbReference type="RuleBase" id="RU003515"/>
    </source>
</evidence>
<dbReference type="Gene3D" id="3.30.420.10">
    <property type="entry name" value="Ribonuclease H-like superfamily/Ribonuclease H"/>
    <property type="match status" value="1"/>
</dbReference>
<evidence type="ECO:0000256" key="15">
    <source>
        <dbReference type="PROSITE-ProRule" id="PRU01319"/>
    </source>
</evidence>
<keyword evidence="12 14" id="KW-0378">Hydrolase</keyword>
<evidence type="ECO:0000256" key="6">
    <source>
        <dbReference type="ARBA" id="ARBA00012180"/>
    </source>
</evidence>
<name>A0ABV1DW42_9FIRM</name>
<keyword evidence="11 14" id="KW-0255">Endonuclease</keyword>
<dbReference type="Proteomes" id="UP001489509">
    <property type="component" value="Unassembled WGS sequence"/>
</dbReference>
<keyword evidence="9 14" id="KW-0540">Nuclease</keyword>
<evidence type="ECO:0000256" key="3">
    <source>
        <dbReference type="ARBA" id="ARBA00004065"/>
    </source>
</evidence>
<dbReference type="Pfam" id="PF01351">
    <property type="entry name" value="RNase_HII"/>
    <property type="match status" value="1"/>
</dbReference>